<keyword evidence="2" id="KW-1133">Transmembrane helix</keyword>
<proteinExistence type="predicted"/>
<protein>
    <submittedName>
        <fullName evidence="3">Uncharacterized protein</fullName>
    </submittedName>
</protein>
<feature type="region of interest" description="Disordered" evidence="1">
    <location>
        <begin position="1"/>
        <end position="23"/>
    </location>
</feature>
<evidence type="ECO:0000256" key="1">
    <source>
        <dbReference type="SAM" id="MobiDB-lite"/>
    </source>
</evidence>
<comment type="caution">
    <text evidence="3">The sequence shown here is derived from an EMBL/GenBank/DDBJ whole genome shotgun (WGS) entry which is preliminary data.</text>
</comment>
<dbReference type="Proteomes" id="UP001596067">
    <property type="component" value="Unassembled WGS sequence"/>
</dbReference>
<feature type="transmembrane region" description="Helical" evidence="2">
    <location>
        <begin position="25"/>
        <end position="48"/>
    </location>
</feature>
<gene>
    <name evidence="3" type="ORF">ACFP0N_05930</name>
</gene>
<keyword evidence="2" id="KW-0472">Membrane</keyword>
<organism evidence="3 4">
    <name type="scientific">Kitasatospora aburaviensis</name>
    <dbReference type="NCBI Taxonomy" id="67265"/>
    <lineage>
        <taxon>Bacteria</taxon>
        <taxon>Bacillati</taxon>
        <taxon>Actinomycetota</taxon>
        <taxon>Actinomycetes</taxon>
        <taxon>Kitasatosporales</taxon>
        <taxon>Streptomycetaceae</taxon>
        <taxon>Kitasatospora</taxon>
    </lineage>
</organism>
<dbReference type="EMBL" id="JBHSOD010000005">
    <property type="protein sequence ID" value="MFC5884529.1"/>
    <property type="molecule type" value="Genomic_DNA"/>
</dbReference>
<evidence type="ECO:0000313" key="3">
    <source>
        <dbReference type="EMBL" id="MFC5884529.1"/>
    </source>
</evidence>
<feature type="compositionally biased region" description="Low complexity" evidence="1">
    <location>
        <begin position="1"/>
        <end position="10"/>
    </location>
</feature>
<sequence length="50" mass="5114">MSGDDQAAYRAADERRRRGLPDSRGLTAGFAVSVAGLVVLAALLLAAAGR</sequence>
<feature type="compositionally biased region" description="Basic and acidic residues" evidence="1">
    <location>
        <begin position="11"/>
        <end position="21"/>
    </location>
</feature>
<evidence type="ECO:0000256" key="2">
    <source>
        <dbReference type="SAM" id="Phobius"/>
    </source>
</evidence>
<keyword evidence="2" id="KW-0812">Transmembrane</keyword>
<name>A0ABW1EV07_9ACTN</name>
<evidence type="ECO:0000313" key="4">
    <source>
        <dbReference type="Proteomes" id="UP001596067"/>
    </source>
</evidence>
<dbReference type="RefSeq" id="WP_313763630.1">
    <property type="nucleotide sequence ID" value="NZ_BAAAVH010000087.1"/>
</dbReference>
<accession>A0ABW1EV07</accession>
<reference evidence="4" key="1">
    <citation type="journal article" date="2019" name="Int. J. Syst. Evol. Microbiol.">
        <title>The Global Catalogue of Microorganisms (GCM) 10K type strain sequencing project: providing services to taxonomists for standard genome sequencing and annotation.</title>
        <authorList>
            <consortium name="The Broad Institute Genomics Platform"/>
            <consortium name="The Broad Institute Genome Sequencing Center for Infectious Disease"/>
            <person name="Wu L."/>
            <person name="Ma J."/>
        </authorList>
    </citation>
    <scope>NUCLEOTIDE SEQUENCE [LARGE SCALE GENOMIC DNA]</scope>
    <source>
        <strain evidence="4">CGMCC 4.1469</strain>
    </source>
</reference>
<keyword evidence="4" id="KW-1185">Reference proteome</keyword>